<keyword evidence="1" id="KW-1133">Transmembrane helix</keyword>
<dbReference type="Proteomes" id="UP000450161">
    <property type="component" value="Unassembled WGS sequence"/>
</dbReference>
<evidence type="ECO:0000256" key="1">
    <source>
        <dbReference type="SAM" id="Phobius"/>
    </source>
</evidence>
<evidence type="ECO:0000313" key="3">
    <source>
        <dbReference type="Proteomes" id="UP000450161"/>
    </source>
</evidence>
<dbReference type="RefSeq" id="WP_154482332.1">
    <property type="nucleotide sequence ID" value="NZ_VUNF01000027.1"/>
</dbReference>
<protein>
    <recommendedName>
        <fullName evidence="4">O-antigen ligase domain-containing protein</fullName>
    </recommendedName>
</protein>
<dbReference type="AlphaFoldDB" id="A0A6I2U3L5"/>
<keyword evidence="1" id="KW-0812">Transmembrane</keyword>
<reference evidence="2 3" key="1">
    <citation type="submission" date="2019-08" db="EMBL/GenBank/DDBJ databases">
        <title>In-depth cultivation of the pig gut microbiome towards novel bacterial diversity and tailored functional studies.</title>
        <authorList>
            <person name="Wylensek D."/>
            <person name="Hitch T.C.A."/>
            <person name="Clavel T."/>
        </authorList>
    </citation>
    <scope>NUCLEOTIDE SEQUENCE [LARGE SCALE GENOMIC DNA]</scope>
    <source>
        <strain evidence="2 3">LKV-178-WT-2C</strain>
    </source>
</reference>
<dbReference type="EMBL" id="VUNF01000027">
    <property type="protein sequence ID" value="MST78369.1"/>
    <property type="molecule type" value="Genomic_DNA"/>
</dbReference>
<name>A0A6I2U3L5_9BACT</name>
<evidence type="ECO:0000313" key="2">
    <source>
        <dbReference type="EMBL" id="MST78369.1"/>
    </source>
</evidence>
<feature type="transmembrane region" description="Helical" evidence="1">
    <location>
        <begin position="324"/>
        <end position="345"/>
    </location>
</feature>
<comment type="caution">
    <text evidence="2">The sequence shown here is derived from an EMBL/GenBank/DDBJ whole genome shotgun (WGS) entry which is preliminary data.</text>
</comment>
<gene>
    <name evidence="2" type="ORF">FYJ72_12005</name>
</gene>
<organism evidence="2 3">
    <name type="scientific">Segatella copri</name>
    <dbReference type="NCBI Taxonomy" id="165179"/>
    <lineage>
        <taxon>Bacteria</taxon>
        <taxon>Pseudomonadati</taxon>
        <taxon>Bacteroidota</taxon>
        <taxon>Bacteroidia</taxon>
        <taxon>Bacteroidales</taxon>
        <taxon>Prevotellaceae</taxon>
        <taxon>Segatella</taxon>
    </lineage>
</organism>
<feature type="transmembrane region" description="Helical" evidence="1">
    <location>
        <begin position="357"/>
        <end position="389"/>
    </location>
</feature>
<accession>A0A6I2U3L5</accession>
<keyword evidence="1" id="KW-0472">Membrane</keyword>
<feature type="transmembrane region" description="Helical" evidence="1">
    <location>
        <begin position="88"/>
        <end position="108"/>
    </location>
</feature>
<proteinExistence type="predicted"/>
<sequence length="399" mass="46418">MNNKSSLKYLKWVVFASLGFYNPMGLIDSKLQKLVMFILILWGLYKSTFKNNINIQTCYPKYAYFLIIIGICISTFMAAVFHDDQSPLISFQASLTYLLPYLLFYILMKFQVPVEQVEKFLIFMGIVGICVNFLNMLTAPHYLFGISKENADLSRGVVRVRTTIIYICFLFFYSIPKYQQLRSKKWLFLLILSYLFIILWVARQYILFATILGFFLYMKRLTFMKKIIFGIALWGASYVVVNEVPIISNLIQESYEQKEKNDEGDGDVRVQAYDFYCNEYQTNTVTRFLGNGIPSIGNSLWGDSYETIIRYRGTLAADIGWGGFYFYFGVFATLGLAIMFIKSIYINKKDRFKYLNYLLCLYFLTSFAGDTIISMEGITALMIFMYIIWAPNSSCLIRK</sequence>
<feature type="transmembrane region" description="Helical" evidence="1">
    <location>
        <begin position="62"/>
        <end position="81"/>
    </location>
</feature>
<feature type="transmembrane region" description="Helical" evidence="1">
    <location>
        <begin position="227"/>
        <end position="251"/>
    </location>
</feature>
<feature type="transmembrane region" description="Helical" evidence="1">
    <location>
        <begin position="156"/>
        <end position="175"/>
    </location>
</feature>
<feature type="transmembrane region" description="Helical" evidence="1">
    <location>
        <begin position="120"/>
        <end position="144"/>
    </location>
</feature>
<evidence type="ECO:0008006" key="4">
    <source>
        <dbReference type="Google" id="ProtNLM"/>
    </source>
</evidence>
<feature type="transmembrane region" description="Helical" evidence="1">
    <location>
        <begin position="12"/>
        <end position="42"/>
    </location>
</feature>
<feature type="transmembrane region" description="Helical" evidence="1">
    <location>
        <begin position="187"/>
        <end position="215"/>
    </location>
</feature>